<feature type="active site" description="Proton acceptor" evidence="5">
    <location>
        <position position="49"/>
    </location>
</feature>
<evidence type="ECO:0000313" key="9">
    <source>
        <dbReference type="Proteomes" id="UP000580568"/>
    </source>
</evidence>
<dbReference type="AlphaFoldDB" id="A0A6V8SJN9"/>
<dbReference type="InterPro" id="IPR006710">
    <property type="entry name" value="Glyco_hydro_43"/>
</dbReference>
<proteinExistence type="inferred from homology"/>
<dbReference type="PANTHER" id="PTHR43817">
    <property type="entry name" value="GLYCOSYL HYDROLASE"/>
    <property type="match status" value="1"/>
</dbReference>
<evidence type="ECO:0000256" key="6">
    <source>
        <dbReference type="PIRSR" id="PIRSR606710-2"/>
    </source>
</evidence>
<dbReference type="SUPFAM" id="SSF75005">
    <property type="entry name" value="Arabinanase/levansucrase/invertase"/>
    <property type="match status" value="1"/>
</dbReference>
<accession>A0A6V8SJN9</accession>
<keyword evidence="2" id="KW-0732">Signal</keyword>
<evidence type="ECO:0000256" key="1">
    <source>
        <dbReference type="ARBA" id="ARBA00009865"/>
    </source>
</evidence>
<dbReference type="GO" id="GO:0004553">
    <property type="term" value="F:hydrolase activity, hydrolyzing O-glycosyl compounds"/>
    <property type="evidence" value="ECO:0007669"/>
    <property type="project" value="InterPro"/>
</dbReference>
<feature type="active site" description="Proton donor" evidence="5">
    <location>
        <position position="222"/>
    </location>
</feature>
<dbReference type="GO" id="GO:0005975">
    <property type="term" value="P:carbohydrate metabolic process"/>
    <property type="evidence" value="ECO:0007669"/>
    <property type="project" value="InterPro"/>
</dbReference>
<dbReference type="PANTHER" id="PTHR43817:SF1">
    <property type="entry name" value="HYDROLASE, FAMILY 43, PUTATIVE (AFU_ORTHOLOGUE AFUA_3G01660)-RELATED"/>
    <property type="match status" value="1"/>
</dbReference>
<keyword evidence="3 7" id="KW-0378">Hydrolase</keyword>
<evidence type="ECO:0000256" key="7">
    <source>
        <dbReference type="RuleBase" id="RU361187"/>
    </source>
</evidence>
<evidence type="ECO:0000256" key="4">
    <source>
        <dbReference type="ARBA" id="ARBA00023295"/>
    </source>
</evidence>
<comment type="caution">
    <text evidence="8">The sequence shown here is derived from an EMBL/GenBank/DDBJ whole genome shotgun (WGS) entry which is preliminary data.</text>
</comment>
<feature type="site" description="Important for catalytic activity, responsible for pKa modulation of the active site Glu and correct orientation of both the proton donor and substrate" evidence="6">
    <location>
        <position position="160"/>
    </location>
</feature>
<evidence type="ECO:0000256" key="3">
    <source>
        <dbReference type="ARBA" id="ARBA00022801"/>
    </source>
</evidence>
<dbReference type="RefSeq" id="WP_205245287.1">
    <property type="nucleotide sequence ID" value="NZ_BLZR01000001.1"/>
</dbReference>
<name>A0A6V8SJN9_9CLOT</name>
<dbReference type="PIRSF" id="PIRSF025414">
    <property type="entry name" value="Alpha-L-arabinofuranosidase"/>
    <property type="match status" value="1"/>
</dbReference>
<evidence type="ECO:0000313" key="8">
    <source>
        <dbReference type="EMBL" id="GFP76976.1"/>
    </source>
</evidence>
<dbReference type="InterPro" id="IPR023296">
    <property type="entry name" value="Glyco_hydro_beta-prop_sf"/>
</dbReference>
<organism evidence="8 9">
    <name type="scientific">Clostridium fungisolvens</name>
    <dbReference type="NCBI Taxonomy" id="1604897"/>
    <lineage>
        <taxon>Bacteria</taxon>
        <taxon>Bacillati</taxon>
        <taxon>Bacillota</taxon>
        <taxon>Clostridia</taxon>
        <taxon>Eubacteriales</taxon>
        <taxon>Clostridiaceae</taxon>
        <taxon>Clostridium</taxon>
    </lineage>
</organism>
<protein>
    <submittedName>
        <fullName evidence="8">Extracellular exo-alpha-(1-&gt;5)-L-arabinofuranosidase</fullName>
    </submittedName>
</protein>
<gene>
    <name evidence="8" type="ORF">bsdtw1_03088</name>
</gene>
<dbReference type="Pfam" id="PF04616">
    <property type="entry name" value="Glyco_hydro_43"/>
    <property type="match status" value="1"/>
</dbReference>
<evidence type="ECO:0000256" key="2">
    <source>
        <dbReference type="ARBA" id="ARBA00022729"/>
    </source>
</evidence>
<reference evidence="8 9" key="1">
    <citation type="submission" date="2020-07" db="EMBL/GenBank/DDBJ databases">
        <title>A new beta-1,3-glucan-decomposing anaerobic bacterium isolated from anoxic soil subjected to biological soil disinfestation.</title>
        <authorList>
            <person name="Ueki A."/>
            <person name="Tonouchi A."/>
        </authorList>
    </citation>
    <scope>NUCLEOTIDE SEQUENCE [LARGE SCALE GENOMIC DNA]</scope>
    <source>
        <strain evidence="8 9">TW1</strain>
    </source>
</reference>
<keyword evidence="9" id="KW-1185">Reference proteome</keyword>
<comment type="similarity">
    <text evidence="1 7">Belongs to the glycosyl hydrolase 43 family.</text>
</comment>
<dbReference type="Proteomes" id="UP000580568">
    <property type="component" value="Unassembled WGS sequence"/>
</dbReference>
<dbReference type="EMBL" id="BLZR01000001">
    <property type="protein sequence ID" value="GFP76976.1"/>
    <property type="molecule type" value="Genomic_DNA"/>
</dbReference>
<keyword evidence="4 7" id="KW-0326">Glycosidase</keyword>
<evidence type="ECO:0000256" key="5">
    <source>
        <dbReference type="PIRSR" id="PIRSR606710-1"/>
    </source>
</evidence>
<sequence>MKKSRMLIFILIFAVLLTAAITLIYHFAGGKKEMKETFTNPIRSAPSADPWVIQKDGYYYYCYSNGNNKIFVTKTKRLQDIDVDTPVNVWTSPLGKEYSKETWAPELHFINNKWYIYFAADGGKNENHRMYVLESKTEDPQGEYIFKGKVGDDTNKWAIDGTVLENKGKLYFIWSGWDGDTNVSQNLYIAEMSNPYTISGKRILLSKPEEPWETIGQPYINEGPEILKKGNTIHIVYSASGSWTEDYCLGLLTNTDGDVLNPSSWKKSGPVFSKTETAYAPGHASFVKSPDGSEDWIIYHACEAANGGWDGRSVRTQKFTWENNYPKFGKPTNLEKPIEVPSGTPKQD</sequence>
<dbReference type="Gene3D" id="2.115.10.20">
    <property type="entry name" value="Glycosyl hydrolase domain, family 43"/>
    <property type="match status" value="1"/>
</dbReference>
<dbReference type="CDD" id="cd18820">
    <property type="entry name" value="GH43_LbAraf43-like"/>
    <property type="match status" value="1"/>
</dbReference>
<dbReference type="InterPro" id="IPR016828">
    <property type="entry name" value="Alpha-L-arabinofuranosidase"/>
</dbReference>